<evidence type="ECO:0000313" key="1">
    <source>
        <dbReference type="EMBL" id="MVP01609.1"/>
    </source>
</evidence>
<reference evidence="1 2" key="1">
    <citation type="journal article" date="2019" name="Microorganisms">
        <title>Paenibacillus lutrae sp. nov., A Chitinolytic Species Isolated from A River Otter in Castril Natural Park, Granada, Spain.</title>
        <authorList>
            <person name="Rodriguez M."/>
            <person name="Reina J.C."/>
            <person name="Bejar V."/>
            <person name="Llamas I."/>
        </authorList>
    </citation>
    <scope>NUCLEOTIDE SEQUENCE [LARGE SCALE GENOMIC DNA]</scope>
    <source>
        <strain evidence="1 2">N10</strain>
    </source>
</reference>
<gene>
    <name evidence="1" type="ORF">EDM21_19120</name>
</gene>
<protein>
    <submittedName>
        <fullName evidence="1">Uncharacterized protein</fullName>
    </submittedName>
</protein>
<dbReference type="Proteomes" id="UP000490800">
    <property type="component" value="Unassembled WGS sequence"/>
</dbReference>
<evidence type="ECO:0000313" key="2">
    <source>
        <dbReference type="Proteomes" id="UP000490800"/>
    </source>
</evidence>
<dbReference type="AlphaFoldDB" id="A0A7X3FLD2"/>
<comment type="caution">
    <text evidence="1">The sequence shown here is derived from an EMBL/GenBank/DDBJ whole genome shotgun (WGS) entry which is preliminary data.</text>
</comment>
<proteinExistence type="predicted"/>
<keyword evidence="2" id="KW-1185">Reference proteome</keyword>
<accession>A0A7X3FLD2</accession>
<dbReference type="EMBL" id="RHLK01000013">
    <property type="protein sequence ID" value="MVP01609.1"/>
    <property type="molecule type" value="Genomic_DNA"/>
</dbReference>
<name>A0A7X3FLD2_9BACL</name>
<dbReference type="OrthoDB" id="2654479at2"/>
<sequence>MGAVTIPDLQLLGDLIRFEDILAKRCSEAAERSSDPELRRVFSELAELRLARARQLLTALRGAEI</sequence>
<organism evidence="1 2">
    <name type="scientific">Paenibacillus lutrae</name>
    <dbReference type="NCBI Taxonomy" id="2078573"/>
    <lineage>
        <taxon>Bacteria</taxon>
        <taxon>Bacillati</taxon>
        <taxon>Bacillota</taxon>
        <taxon>Bacilli</taxon>
        <taxon>Bacillales</taxon>
        <taxon>Paenibacillaceae</taxon>
        <taxon>Paenibacillus</taxon>
    </lineage>
</organism>